<reference evidence="1" key="1">
    <citation type="submission" date="2014-09" db="EMBL/GenBank/DDBJ databases">
        <authorList>
            <person name="Magalhaes I.L.F."/>
            <person name="Oliveira U."/>
            <person name="Santos F.R."/>
            <person name="Vidigal T.H.D.A."/>
            <person name="Brescovit A.D."/>
            <person name="Santos A.J."/>
        </authorList>
    </citation>
    <scope>NUCLEOTIDE SEQUENCE</scope>
    <source>
        <tissue evidence="1">Shoot tissue taken approximately 20 cm above the soil surface</tissue>
    </source>
</reference>
<name>A0A0A8YML9_ARUDO</name>
<sequence>MFHGFASRNMAMAELWVFHFLKRLLLNHFPCLLTQAL</sequence>
<organism evidence="1">
    <name type="scientific">Arundo donax</name>
    <name type="common">Giant reed</name>
    <name type="synonym">Donax arundinaceus</name>
    <dbReference type="NCBI Taxonomy" id="35708"/>
    <lineage>
        <taxon>Eukaryota</taxon>
        <taxon>Viridiplantae</taxon>
        <taxon>Streptophyta</taxon>
        <taxon>Embryophyta</taxon>
        <taxon>Tracheophyta</taxon>
        <taxon>Spermatophyta</taxon>
        <taxon>Magnoliopsida</taxon>
        <taxon>Liliopsida</taxon>
        <taxon>Poales</taxon>
        <taxon>Poaceae</taxon>
        <taxon>PACMAD clade</taxon>
        <taxon>Arundinoideae</taxon>
        <taxon>Arundineae</taxon>
        <taxon>Arundo</taxon>
    </lineage>
</organism>
<dbReference type="AlphaFoldDB" id="A0A0A8YML9"/>
<dbReference type="EMBL" id="GBRH01271565">
    <property type="protein sequence ID" value="JAD26330.1"/>
    <property type="molecule type" value="Transcribed_RNA"/>
</dbReference>
<reference evidence="1" key="2">
    <citation type="journal article" date="2015" name="Data Brief">
        <title>Shoot transcriptome of the giant reed, Arundo donax.</title>
        <authorList>
            <person name="Barrero R.A."/>
            <person name="Guerrero F.D."/>
            <person name="Moolhuijzen P."/>
            <person name="Goolsby J.A."/>
            <person name="Tidwell J."/>
            <person name="Bellgard S.E."/>
            <person name="Bellgard M.I."/>
        </authorList>
    </citation>
    <scope>NUCLEOTIDE SEQUENCE</scope>
    <source>
        <tissue evidence="1">Shoot tissue taken approximately 20 cm above the soil surface</tissue>
    </source>
</reference>
<proteinExistence type="predicted"/>
<accession>A0A0A8YML9</accession>
<evidence type="ECO:0000313" key="1">
    <source>
        <dbReference type="EMBL" id="JAD26330.1"/>
    </source>
</evidence>
<protein>
    <submittedName>
        <fullName evidence="1">Uncharacterized protein</fullName>
    </submittedName>
</protein>